<proteinExistence type="predicted"/>
<organism evidence="1 2">
    <name type="scientific">Cytobacillus purgationiresistens</name>
    <dbReference type="NCBI Taxonomy" id="863449"/>
    <lineage>
        <taxon>Bacteria</taxon>
        <taxon>Bacillati</taxon>
        <taxon>Bacillota</taxon>
        <taxon>Bacilli</taxon>
        <taxon>Bacillales</taxon>
        <taxon>Bacillaceae</taxon>
        <taxon>Cytobacillus</taxon>
    </lineage>
</organism>
<reference evidence="1 2" key="1">
    <citation type="submission" date="2023-07" db="EMBL/GenBank/DDBJ databases">
        <title>Genomic Encyclopedia of Type Strains, Phase IV (KMG-IV): sequencing the most valuable type-strain genomes for metagenomic binning, comparative biology and taxonomic classification.</title>
        <authorList>
            <person name="Goeker M."/>
        </authorList>
    </citation>
    <scope>NUCLEOTIDE SEQUENCE [LARGE SCALE GENOMIC DNA]</scope>
    <source>
        <strain evidence="1 2">DSM 23494</strain>
    </source>
</reference>
<evidence type="ECO:0008006" key="3">
    <source>
        <dbReference type="Google" id="ProtNLM"/>
    </source>
</evidence>
<gene>
    <name evidence="1" type="ORF">J2S17_001808</name>
</gene>
<evidence type="ECO:0000313" key="1">
    <source>
        <dbReference type="EMBL" id="MDQ0269936.1"/>
    </source>
</evidence>
<dbReference type="RefSeq" id="WP_307473910.1">
    <property type="nucleotide sequence ID" value="NZ_JAUSUB010000006.1"/>
</dbReference>
<accession>A0ABU0AF97</accession>
<comment type="caution">
    <text evidence="1">The sequence shown here is derived from an EMBL/GenBank/DDBJ whole genome shotgun (WGS) entry which is preliminary data.</text>
</comment>
<sequence length="133" mass="14647">MSKFKAFMKGNVKKAETVSLKLDRFDELILLQPLSSGDADAINDGCFKNKPGKKGKQERVFDVVKYNRGVCAASIVYPDLNDAELQESYGVRGAEELYSSLFLFGEAAEILEKVTEISGLSASIEDDIEEAKN</sequence>
<dbReference type="Pfam" id="PF08890">
    <property type="entry name" value="Phage_TAC_5"/>
    <property type="match status" value="1"/>
</dbReference>
<evidence type="ECO:0000313" key="2">
    <source>
        <dbReference type="Proteomes" id="UP001238088"/>
    </source>
</evidence>
<keyword evidence="2" id="KW-1185">Reference proteome</keyword>
<dbReference type="Gene3D" id="3.30.2220.30">
    <property type="match status" value="1"/>
</dbReference>
<dbReference type="EMBL" id="JAUSUB010000006">
    <property type="protein sequence ID" value="MDQ0269936.1"/>
    <property type="molecule type" value="Genomic_DNA"/>
</dbReference>
<dbReference type="InterPro" id="IPR038559">
    <property type="entry name" value="XkdN-like_sf"/>
</dbReference>
<dbReference type="Proteomes" id="UP001238088">
    <property type="component" value="Unassembled WGS sequence"/>
</dbReference>
<protein>
    <recommendedName>
        <fullName evidence="3">Phage portal protein</fullName>
    </recommendedName>
</protein>
<dbReference type="InterPro" id="IPR014986">
    <property type="entry name" value="XkdN-like"/>
</dbReference>
<name>A0ABU0AF97_9BACI</name>